<keyword evidence="4" id="KW-1185">Reference proteome</keyword>
<keyword evidence="1" id="KW-1133">Transmembrane helix</keyword>
<feature type="transmembrane region" description="Helical" evidence="1">
    <location>
        <begin position="68"/>
        <end position="86"/>
    </location>
</feature>
<keyword evidence="1" id="KW-0472">Membrane</keyword>
<evidence type="ECO:0000259" key="2">
    <source>
        <dbReference type="Pfam" id="PF20501"/>
    </source>
</evidence>
<sequence length="100" mass="11042">MKKIFACILSISLIGILLLGVNELPKFGSESNPANNEVSKYYIENAVKDTGATNIVTGIILDYRAFDTFVEASVLFIAAVIVIILLKKDKKENQDNSYIE</sequence>
<dbReference type="Pfam" id="PF20501">
    <property type="entry name" value="MbhE"/>
    <property type="match status" value="1"/>
</dbReference>
<protein>
    <recommendedName>
        <fullName evidence="2">MrpA C-terminal/MbhE domain-containing protein</fullName>
    </recommendedName>
</protein>
<comment type="caution">
    <text evidence="3">The sequence shown here is derived from an EMBL/GenBank/DDBJ whole genome shotgun (WGS) entry which is preliminary data.</text>
</comment>
<organism evidence="3 4">
    <name type="scientific">Clostridium brassicae</name>
    <dbReference type="NCBI Taxonomy" id="2999072"/>
    <lineage>
        <taxon>Bacteria</taxon>
        <taxon>Bacillati</taxon>
        <taxon>Bacillota</taxon>
        <taxon>Clostridia</taxon>
        <taxon>Eubacteriales</taxon>
        <taxon>Clostridiaceae</taxon>
        <taxon>Clostridium</taxon>
    </lineage>
</organism>
<dbReference type="InterPro" id="IPR046806">
    <property type="entry name" value="MrpA_C/MbhE"/>
</dbReference>
<name>A0ABT4D708_9CLOT</name>
<gene>
    <name evidence="3" type="ORF">OW729_05565</name>
</gene>
<keyword evidence="1" id="KW-0812">Transmembrane</keyword>
<feature type="domain" description="MrpA C-terminal/MbhE" evidence="2">
    <location>
        <begin position="31"/>
        <end position="88"/>
    </location>
</feature>
<accession>A0ABT4D708</accession>
<dbReference type="PANTHER" id="PTHR43373:SF1">
    <property type="entry name" value="NA(+)_H(+) ANTIPORTER SUBUNIT A"/>
    <property type="match status" value="1"/>
</dbReference>
<dbReference type="InterPro" id="IPR050616">
    <property type="entry name" value="CPA3_Na-H_Antiporter_A"/>
</dbReference>
<proteinExistence type="predicted"/>
<dbReference type="EMBL" id="JAPQFJ010000004">
    <property type="protein sequence ID" value="MCY6958074.1"/>
    <property type="molecule type" value="Genomic_DNA"/>
</dbReference>
<reference evidence="3" key="1">
    <citation type="submission" date="2022-12" db="EMBL/GenBank/DDBJ databases">
        <title>Clostridium sp. nov., isolated from industrial wastewater.</title>
        <authorList>
            <person name="Jiayan W."/>
        </authorList>
    </citation>
    <scope>NUCLEOTIDE SEQUENCE</scope>
    <source>
        <strain evidence="3">ZC22-4</strain>
    </source>
</reference>
<dbReference type="PANTHER" id="PTHR43373">
    <property type="entry name" value="NA(+)/H(+) ANTIPORTER SUBUNIT"/>
    <property type="match status" value="1"/>
</dbReference>
<evidence type="ECO:0000256" key="1">
    <source>
        <dbReference type="SAM" id="Phobius"/>
    </source>
</evidence>
<evidence type="ECO:0000313" key="4">
    <source>
        <dbReference type="Proteomes" id="UP001144612"/>
    </source>
</evidence>
<dbReference type="Proteomes" id="UP001144612">
    <property type="component" value="Unassembled WGS sequence"/>
</dbReference>
<evidence type="ECO:0000313" key="3">
    <source>
        <dbReference type="EMBL" id="MCY6958074.1"/>
    </source>
</evidence>
<dbReference type="RefSeq" id="WP_268060484.1">
    <property type="nucleotide sequence ID" value="NZ_JAPQFJ010000004.1"/>
</dbReference>